<dbReference type="FunCoup" id="A0A151Z2T0">
    <property type="interactions" value="13"/>
</dbReference>
<comment type="caution">
    <text evidence="1">The sequence shown here is derived from an EMBL/GenBank/DDBJ whole genome shotgun (WGS) entry which is preliminary data.</text>
</comment>
<organism evidence="1 2">
    <name type="scientific">Tieghemostelium lacteum</name>
    <name type="common">Slime mold</name>
    <name type="synonym">Dictyostelium lacteum</name>
    <dbReference type="NCBI Taxonomy" id="361077"/>
    <lineage>
        <taxon>Eukaryota</taxon>
        <taxon>Amoebozoa</taxon>
        <taxon>Evosea</taxon>
        <taxon>Eumycetozoa</taxon>
        <taxon>Dictyostelia</taxon>
        <taxon>Dictyosteliales</taxon>
        <taxon>Raperosteliaceae</taxon>
        <taxon>Tieghemostelium</taxon>
    </lineage>
</organism>
<evidence type="ECO:0008006" key="3">
    <source>
        <dbReference type="Google" id="ProtNLM"/>
    </source>
</evidence>
<dbReference type="SUPFAM" id="SSF48403">
    <property type="entry name" value="Ankyrin repeat"/>
    <property type="match status" value="1"/>
</dbReference>
<dbReference type="PANTHER" id="PTHR32142">
    <property type="entry name" value="B BOX-TYPE DOMAIN-CONTAINING PROTEIN-RELATED"/>
    <property type="match status" value="1"/>
</dbReference>
<dbReference type="InterPro" id="IPR036770">
    <property type="entry name" value="Ankyrin_rpt-contain_sf"/>
</dbReference>
<evidence type="ECO:0000313" key="2">
    <source>
        <dbReference type="Proteomes" id="UP000076078"/>
    </source>
</evidence>
<dbReference type="Gene3D" id="1.25.40.20">
    <property type="entry name" value="Ankyrin repeat-containing domain"/>
    <property type="match status" value="1"/>
</dbReference>
<keyword evidence="2" id="KW-1185">Reference proteome</keyword>
<dbReference type="OrthoDB" id="24005at2759"/>
<sequence length="637" mass="76067">METLFFRVFKNKVLFKHIFNSVREIHSLLRLEDASIQRPFKYSEIYNVDWMLKNGYVELFVEKFKKSKRENDKFQLNYNKQSIRLICLMIRDFDLFVEIYQFLGEWMFMELMSFCMACEAGNIDIIRFLIDKIKLKFGDSDKPFEYAVRSGKREVIEFIITKYPCKLINWSHSLIRLLTAGFEDIVNKYCKEFYIEKLYYLCSIGRTEIVQHDLKIQPHCKKDLENMCVKTFTSASLTLQEKKDALEMLYNFSQRYLRFKWRDVINESINYGDLEIFKQLLEYLDVKELNQLGYGFIQQMATVEPSFGSRIAFVEYLLEKSDFLMSGDSLSKVVIVPIPAWSYEILKYLCWYYIDGKRAEVRFTANFHGDFLKDLKKIKLLEKYNMPLLKDTTEKYTVENLNIAKYLDKILPKEIPIKVYLEAYSSTITDIDFLFENSRNPRFQYDLVMLTRNIVNNGRLDLIEYIWDEKPGYLAHVYNQLDFKQLLSISIDSNRFEVFQFIWNYCQRESKPVKLRKSHLHLALDVGNLETCKFIHSYLELNGIAHIINSFIPTGNLPLIQFIHYYHSEDFDRGYFKSCLNSNQLSIYQYLFEFRDDGDVESVSFEKSPQIYEYLLTHDPEERSLKNTYRILNSDRS</sequence>
<evidence type="ECO:0000313" key="1">
    <source>
        <dbReference type="EMBL" id="KYQ88265.1"/>
    </source>
</evidence>
<reference evidence="1 2" key="1">
    <citation type="submission" date="2015-12" db="EMBL/GenBank/DDBJ databases">
        <title>Dictyostelia acquired genes for synthesis and detection of signals that induce cell-type specialization by lateral gene transfer from prokaryotes.</title>
        <authorList>
            <person name="Gloeckner G."/>
            <person name="Schaap P."/>
        </authorList>
    </citation>
    <scope>NUCLEOTIDE SEQUENCE [LARGE SCALE GENOMIC DNA]</scope>
    <source>
        <strain evidence="1 2">TK</strain>
    </source>
</reference>
<protein>
    <recommendedName>
        <fullName evidence="3">Ankyrin repeat-containing protein</fullName>
    </recommendedName>
</protein>
<dbReference type="Proteomes" id="UP000076078">
    <property type="component" value="Unassembled WGS sequence"/>
</dbReference>
<dbReference type="EMBL" id="LODT01000051">
    <property type="protein sequence ID" value="KYQ88265.1"/>
    <property type="molecule type" value="Genomic_DNA"/>
</dbReference>
<gene>
    <name evidence="1" type="ORF">DLAC_10957</name>
</gene>
<dbReference type="InParanoid" id="A0A151Z2T0"/>
<proteinExistence type="predicted"/>
<accession>A0A151Z2T0</accession>
<name>A0A151Z2T0_TIELA</name>
<dbReference type="AlphaFoldDB" id="A0A151Z2T0"/>
<dbReference type="PANTHER" id="PTHR32142:SF55">
    <property type="entry name" value="ANKYRIN REPEAT-CONTAINING PROTEIN-RELATED"/>
    <property type="match status" value="1"/>
</dbReference>